<evidence type="ECO:0000256" key="1">
    <source>
        <dbReference type="SAM" id="MobiDB-lite"/>
    </source>
</evidence>
<name>A0A2N9FDB1_FAGSY</name>
<protein>
    <submittedName>
        <fullName evidence="2">Uncharacterized protein</fullName>
    </submittedName>
</protein>
<feature type="region of interest" description="Disordered" evidence="1">
    <location>
        <begin position="117"/>
        <end position="150"/>
    </location>
</feature>
<organism evidence="2">
    <name type="scientific">Fagus sylvatica</name>
    <name type="common">Beechnut</name>
    <dbReference type="NCBI Taxonomy" id="28930"/>
    <lineage>
        <taxon>Eukaryota</taxon>
        <taxon>Viridiplantae</taxon>
        <taxon>Streptophyta</taxon>
        <taxon>Embryophyta</taxon>
        <taxon>Tracheophyta</taxon>
        <taxon>Spermatophyta</taxon>
        <taxon>Magnoliopsida</taxon>
        <taxon>eudicotyledons</taxon>
        <taxon>Gunneridae</taxon>
        <taxon>Pentapetalae</taxon>
        <taxon>rosids</taxon>
        <taxon>fabids</taxon>
        <taxon>Fagales</taxon>
        <taxon>Fagaceae</taxon>
        <taxon>Fagus</taxon>
    </lineage>
</organism>
<accession>A0A2N9FDB1</accession>
<proteinExistence type="predicted"/>
<evidence type="ECO:0000313" key="2">
    <source>
        <dbReference type="EMBL" id="SPC85108.1"/>
    </source>
</evidence>
<gene>
    <name evidence="2" type="ORF">FSB_LOCUS12990</name>
</gene>
<dbReference type="PANTHER" id="PTHR34222:SF37">
    <property type="entry name" value="RETROTRANSPOSON GAG DOMAIN-CONTAINING PROTEIN"/>
    <property type="match status" value="1"/>
</dbReference>
<dbReference type="PANTHER" id="PTHR34222">
    <property type="entry name" value="GAG_PRE-INTEGRS DOMAIN-CONTAINING PROTEIN"/>
    <property type="match status" value="1"/>
</dbReference>
<dbReference type="EMBL" id="OIVN01000757">
    <property type="protein sequence ID" value="SPC85108.1"/>
    <property type="molecule type" value="Genomic_DNA"/>
</dbReference>
<reference evidence="2" key="1">
    <citation type="submission" date="2018-02" db="EMBL/GenBank/DDBJ databases">
        <authorList>
            <person name="Cohen D.B."/>
            <person name="Kent A.D."/>
        </authorList>
    </citation>
    <scope>NUCLEOTIDE SEQUENCE</scope>
</reference>
<dbReference type="AlphaFoldDB" id="A0A2N9FDB1"/>
<sequence>MFGIRFLKPILLARMLHKCMNSDVELMRHAKMMLLSKKKRLKEDRLYDFLAGLDPSLDQVRSQVLAQDPLPSVRNAFAFVRCEELRQATMMANGLFRRRELKQRGIILDPKAHHISTGSQASIPSQVDQSTQQVSLANASTSSGNTGNFGFTESTTSVPCNKPWIIDLGASNHMTNDSKLFTLYTTTPRNTVKDILTKKLIGLGRERGGLYYLDLKEALVLEAGHVYQVGTEESKVREKIWLWHRRSRHPSFQYL</sequence>